<keyword evidence="6 8" id="KW-0472">Membrane</keyword>
<dbReference type="Pfam" id="PF08449">
    <property type="entry name" value="UAA"/>
    <property type="match status" value="1"/>
</dbReference>
<feature type="transmembrane region" description="Helical" evidence="8">
    <location>
        <begin position="412"/>
        <end position="433"/>
    </location>
</feature>
<dbReference type="InterPro" id="IPR037185">
    <property type="entry name" value="EmrE-like"/>
</dbReference>
<feature type="transmembrane region" description="Helical" evidence="8">
    <location>
        <begin position="439"/>
        <end position="457"/>
    </location>
</feature>
<evidence type="ECO:0000256" key="6">
    <source>
        <dbReference type="ARBA" id="ARBA00023136"/>
    </source>
</evidence>
<evidence type="ECO:0000256" key="4">
    <source>
        <dbReference type="ARBA" id="ARBA00022692"/>
    </source>
</evidence>
<keyword evidence="11" id="KW-1185">Reference proteome</keyword>
<dbReference type="GO" id="GO:0005789">
    <property type="term" value="C:endoplasmic reticulum membrane"/>
    <property type="evidence" value="ECO:0007669"/>
    <property type="project" value="TreeGrafter"/>
</dbReference>
<proteinExistence type="inferred from homology"/>
<feature type="transmembrane region" description="Helical" evidence="8">
    <location>
        <begin position="282"/>
        <end position="300"/>
    </location>
</feature>
<feature type="chain" id="PRO_5013003653" description="Adenosine 3'-phospho 5'-phosphosulfate transporter 1" evidence="9">
    <location>
        <begin position="22"/>
        <end position="477"/>
    </location>
</feature>
<evidence type="ECO:0000256" key="7">
    <source>
        <dbReference type="ARBA" id="ARBA00039668"/>
    </source>
</evidence>
<dbReference type="GO" id="GO:0046964">
    <property type="term" value="F:3'-phosphoadenosine 5'-phosphosulfate transmembrane transporter activity"/>
    <property type="evidence" value="ECO:0007669"/>
    <property type="project" value="TreeGrafter"/>
</dbReference>
<feature type="transmembrane region" description="Helical" evidence="8">
    <location>
        <begin position="306"/>
        <end position="326"/>
    </location>
</feature>
<evidence type="ECO:0000313" key="11">
    <source>
        <dbReference type="Proteomes" id="UP000192578"/>
    </source>
</evidence>
<evidence type="ECO:0000313" key="10">
    <source>
        <dbReference type="EMBL" id="OQV22237.1"/>
    </source>
</evidence>
<dbReference type="SUPFAM" id="SSF103481">
    <property type="entry name" value="Multidrug resistance efflux transporter EmrE"/>
    <property type="match status" value="1"/>
</dbReference>
<evidence type="ECO:0000256" key="9">
    <source>
        <dbReference type="SAM" id="SignalP"/>
    </source>
</evidence>
<feature type="transmembrane region" description="Helical" evidence="8">
    <location>
        <begin position="196"/>
        <end position="215"/>
    </location>
</feature>
<dbReference type="EMBL" id="MTYJ01000018">
    <property type="protein sequence ID" value="OQV22237.1"/>
    <property type="molecule type" value="Genomic_DNA"/>
</dbReference>
<comment type="subcellular location">
    <subcellularLocation>
        <location evidence="1">Membrane</location>
        <topology evidence="1">Multi-pass membrane protein</topology>
    </subcellularLocation>
</comment>
<feature type="transmembrane region" description="Helical" evidence="8">
    <location>
        <begin position="63"/>
        <end position="80"/>
    </location>
</feature>
<comment type="caution">
    <text evidence="10">The sequence shown here is derived from an EMBL/GenBank/DDBJ whole genome shotgun (WGS) entry which is preliminary data.</text>
</comment>
<sequence>MARCVRSIVGVLAMLLVMAEAFPVETVEEVPEDAVEGGKSVVSVAPSPTKKVENLPLTLLYDLIRNFLTVAVIYIPGYFMKRRYFARGGPSTDGPGRWSALQRLCFVGRPDISNVLRDPESPSLLRSSLEQPQQQTSSSFSRVAGGGDWAERMPPWLMVGLCFFGLQLSYLVWGVVQEKIITRAYDGGERFSDSQFLVFMNRIIAFIISGMYLLLTRHRQPPHRAPYYKYLFASFSNTMSSWLQYEALKYVSFPTQILAKASKVIPVMLMGKVVSGKTYAKYQYISAAIISIGMVIFLNSRRTADSSMTSISTVVGLAVLVGYMVCDSFTVNWQDRLSREYRMTSMQMMFGVNLFSVILTVISLLESGGFAGGFRFAAAHVEFLRDVLLLSVTSAVGQLFIYFTIQRFGPLVFTIIMTVRQACSILLSCFIYGHSVKPAGVFGVTLVFLAVAFEIFARHRRSQAAVNAERGGKKTPK</sequence>
<evidence type="ECO:0000256" key="8">
    <source>
        <dbReference type="SAM" id="Phobius"/>
    </source>
</evidence>
<dbReference type="InterPro" id="IPR013657">
    <property type="entry name" value="SCL35B1-4/HUT1"/>
</dbReference>
<protein>
    <recommendedName>
        <fullName evidence="7">Adenosine 3'-phospho 5'-phosphosulfate transporter 1</fullName>
    </recommendedName>
</protein>
<evidence type="ECO:0000256" key="1">
    <source>
        <dbReference type="ARBA" id="ARBA00004141"/>
    </source>
</evidence>
<accession>A0A1W0X3V5</accession>
<feature type="transmembrane region" description="Helical" evidence="8">
    <location>
        <begin position="156"/>
        <end position="176"/>
    </location>
</feature>
<feature type="transmembrane region" description="Helical" evidence="8">
    <location>
        <begin position="347"/>
        <end position="367"/>
    </location>
</feature>
<dbReference type="GO" id="GO:0000139">
    <property type="term" value="C:Golgi membrane"/>
    <property type="evidence" value="ECO:0007669"/>
    <property type="project" value="TreeGrafter"/>
</dbReference>
<gene>
    <name evidence="10" type="ORF">BV898_03739</name>
</gene>
<keyword evidence="9" id="KW-0732">Signal</keyword>
<evidence type="ECO:0000256" key="3">
    <source>
        <dbReference type="ARBA" id="ARBA00022448"/>
    </source>
</evidence>
<keyword evidence="5 8" id="KW-1133">Transmembrane helix</keyword>
<keyword evidence="4 8" id="KW-0812">Transmembrane</keyword>
<feature type="signal peptide" evidence="9">
    <location>
        <begin position="1"/>
        <end position="21"/>
    </location>
</feature>
<name>A0A1W0X3V5_HYPEX</name>
<organism evidence="10 11">
    <name type="scientific">Hypsibius exemplaris</name>
    <name type="common">Freshwater tardigrade</name>
    <dbReference type="NCBI Taxonomy" id="2072580"/>
    <lineage>
        <taxon>Eukaryota</taxon>
        <taxon>Metazoa</taxon>
        <taxon>Ecdysozoa</taxon>
        <taxon>Tardigrada</taxon>
        <taxon>Eutardigrada</taxon>
        <taxon>Parachela</taxon>
        <taxon>Hypsibioidea</taxon>
        <taxon>Hypsibiidae</taxon>
        <taxon>Hypsibius</taxon>
    </lineage>
</organism>
<dbReference type="PANTHER" id="PTHR10778">
    <property type="entry name" value="SOLUTE CARRIER FAMILY 35 MEMBER B"/>
    <property type="match status" value="1"/>
</dbReference>
<dbReference type="OrthoDB" id="10035043at2759"/>
<feature type="transmembrane region" description="Helical" evidence="8">
    <location>
        <begin position="387"/>
        <end position="405"/>
    </location>
</feature>
<dbReference type="AlphaFoldDB" id="A0A1W0X3V5"/>
<dbReference type="Proteomes" id="UP000192578">
    <property type="component" value="Unassembled WGS sequence"/>
</dbReference>
<keyword evidence="3" id="KW-0813">Transport</keyword>
<comment type="similarity">
    <text evidence="2">Belongs to the nucleotide-sugar transporter family. SLC35B subfamily.</text>
</comment>
<dbReference type="PANTHER" id="PTHR10778:SF13">
    <property type="entry name" value="ADENOSINE 3'-PHOSPHO 5'-PHOSPHOSULFATE TRANSPORTER 1"/>
    <property type="match status" value="1"/>
</dbReference>
<evidence type="ECO:0000256" key="5">
    <source>
        <dbReference type="ARBA" id="ARBA00022989"/>
    </source>
</evidence>
<evidence type="ECO:0000256" key="2">
    <source>
        <dbReference type="ARBA" id="ARBA00010694"/>
    </source>
</evidence>
<reference evidence="11" key="1">
    <citation type="submission" date="2017-01" db="EMBL/GenBank/DDBJ databases">
        <title>Comparative genomics of anhydrobiosis in the tardigrade Hypsibius dujardini.</title>
        <authorList>
            <person name="Yoshida Y."/>
            <person name="Koutsovoulos G."/>
            <person name="Laetsch D."/>
            <person name="Stevens L."/>
            <person name="Kumar S."/>
            <person name="Horikawa D."/>
            <person name="Ishino K."/>
            <person name="Komine S."/>
            <person name="Tomita M."/>
            <person name="Blaxter M."/>
            <person name="Arakawa K."/>
        </authorList>
    </citation>
    <scope>NUCLEOTIDE SEQUENCE [LARGE SCALE GENOMIC DNA]</scope>
    <source>
        <strain evidence="11">Z151</strain>
    </source>
</reference>